<proteinExistence type="predicted"/>
<dbReference type="RefSeq" id="XP_026764489.2">
    <property type="nucleotide sequence ID" value="XM_026908688.3"/>
</dbReference>
<keyword evidence="3" id="KW-1185">Reference proteome</keyword>
<dbReference type="KEGG" id="gmw:113522845"/>
<feature type="region of interest" description="Disordered" evidence="2">
    <location>
        <begin position="291"/>
        <end position="332"/>
    </location>
</feature>
<evidence type="ECO:0000313" key="4">
    <source>
        <dbReference type="RefSeq" id="XP_026764489.2"/>
    </source>
</evidence>
<evidence type="ECO:0000256" key="2">
    <source>
        <dbReference type="SAM" id="MobiDB-lite"/>
    </source>
</evidence>
<gene>
    <name evidence="4" type="primary">LOC113522845</name>
</gene>
<dbReference type="InParanoid" id="A0A6J1X964"/>
<organism evidence="3 4">
    <name type="scientific">Galleria mellonella</name>
    <name type="common">Greater wax moth</name>
    <dbReference type="NCBI Taxonomy" id="7137"/>
    <lineage>
        <taxon>Eukaryota</taxon>
        <taxon>Metazoa</taxon>
        <taxon>Ecdysozoa</taxon>
        <taxon>Arthropoda</taxon>
        <taxon>Hexapoda</taxon>
        <taxon>Insecta</taxon>
        <taxon>Pterygota</taxon>
        <taxon>Neoptera</taxon>
        <taxon>Endopterygota</taxon>
        <taxon>Lepidoptera</taxon>
        <taxon>Glossata</taxon>
        <taxon>Ditrysia</taxon>
        <taxon>Pyraloidea</taxon>
        <taxon>Pyralidae</taxon>
        <taxon>Galleriinae</taxon>
        <taxon>Galleria</taxon>
    </lineage>
</organism>
<reference evidence="4" key="1">
    <citation type="submission" date="2025-08" db="UniProtKB">
        <authorList>
            <consortium name="RefSeq"/>
        </authorList>
    </citation>
    <scope>IDENTIFICATION</scope>
    <source>
        <tissue evidence="4">Whole larvae</tissue>
    </source>
</reference>
<keyword evidence="1" id="KW-0175">Coiled coil</keyword>
<feature type="coiled-coil region" evidence="1">
    <location>
        <begin position="29"/>
        <end position="56"/>
    </location>
</feature>
<evidence type="ECO:0000256" key="1">
    <source>
        <dbReference type="SAM" id="Coils"/>
    </source>
</evidence>
<dbReference type="Proteomes" id="UP001652740">
    <property type="component" value="Unplaced"/>
</dbReference>
<feature type="compositionally biased region" description="Basic residues" evidence="2">
    <location>
        <begin position="299"/>
        <end position="308"/>
    </location>
</feature>
<dbReference type="AlphaFoldDB" id="A0A6J1X964"/>
<feature type="compositionally biased region" description="Basic and acidic residues" evidence="2">
    <location>
        <begin position="312"/>
        <end position="326"/>
    </location>
</feature>
<name>A0A6J1X964_GALME</name>
<sequence>MVINKNIKQQKITKIFRKGLTVPKQSDHRDEEHEEILKLQQVLKGKQDELFQLQRNSFRCKASPPTKRKPDPFVRPQKIVLANSVASLKRDLELMAMLSSMEVQSYVANDHCSIIYHMQHDSKNEIKHGLRIEMKPGAKEVSKFSLPLGFNFDGVMEDFNNIMMPDCLGAIRKALVAYYDRLEQYDALKRLLNVEAELFKKIDGSHIEITFVVKSNDPEEEQIGVVLMLDYRIYDIRPKTFNIREIDLPDGAAEALQQQCIVFRRKPLRKAFKEAFIDGVGPYKFVRQVGEDRPDRPQHAHKRRRVQTHAHYNNDDTFRPEECSDRSDDEDN</sequence>
<evidence type="ECO:0000313" key="3">
    <source>
        <dbReference type="Proteomes" id="UP001652740"/>
    </source>
</evidence>
<dbReference type="GeneID" id="113522845"/>
<protein>
    <submittedName>
        <fullName evidence="4">Uncharacterized protein LOC113522845</fullName>
    </submittedName>
</protein>
<accession>A0A6J1X964</accession>